<gene>
    <name evidence="2" type="ORF">RI845_05230</name>
</gene>
<feature type="transmembrane region" description="Helical" evidence="1">
    <location>
        <begin position="35"/>
        <end position="62"/>
    </location>
</feature>
<dbReference type="EMBL" id="CP134146">
    <property type="protein sequence ID" value="WNC69551.1"/>
    <property type="molecule type" value="Genomic_DNA"/>
</dbReference>
<accession>A0ABY9TLF3</accession>
<feature type="transmembrane region" description="Helical" evidence="1">
    <location>
        <begin position="293"/>
        <end position="314"/>
    </location>
</feature>
<keyword evidence="1" id="KW-1133">Transmembrane helix</keyword>
<evidence type="ECO:0000256" key="1">
    <source>
        <dbReference type="SAM" id="Phobius"/>
    </source>
</evidence>
<dbReference type="RefSeq" id="WP_348388693.1">
    <property type="nucleotide sequence ID" value="NZ_CP134146.1"/>
</dbReference>
<reference evidence="3" key="1">
    <citation type="submission" date="2023-09" db="EMBL/GenBank/DDBJ databases">
        <authorList>
            <person name="Li S."/>
            <person name="Li X."/>
            <person name="Zhang C."/>
            <person name="Zhao Z."/>
        </authorList>
    </citation>
    <scope>NUCLEOTIDE SEQUENCE [LARGE SCALE GENOMIC DNA]</scope>
    <source>
        <strain evidence="3">SQ345</strain>
    </source>
</reference>
<feature type="transmembrane region" description="Helical" evidence="1">
    <location>
        <begin position="178"/>
        <end position="202"/>
    </location>
</feature>
<evidence type="ECO:0000313" key="2">
    <source>
        <dbReference type="EMBL" id="WNC69551.1"/>
    </source>
</evidence>
<keyword evidence="1" id="KW-0472">Membrane</keyword>
<feature type="transmembrane region" description="Helical" evidence="1">
    <location>
        <begin position="101"/>
        <end position="122"/>
    </location>
</feature>
<feature type="transmembrane region" description="Helical" evidence="1">
    <location>
        <begin position="343"/>
        <end position="361"/>
    </location>
</feature>
<organism evidence="2 3">
    <name type="scientific">Thalassotalea nanhaiensis</name>
    <dbReference type="NCBI Taxonomy" id="3065648"/>
    <lineage>
        <taxon>Bacteria</taxon>
        <taxon>Pseudomonadati</taxon>
        <taxon>Pseudomonadota</taxon>
        <taxon>Gammaproteobacteria</taxon>
        <taxon>Alteromonadales</taxon>
        <taxon>Colwelliaceae</taxon>
        <taxon>Thalassotalea</taxon>
    </lineage>
</organism>
<dbReference type="Proteomes" id="UP001248581">
    <property type="component" value="Chromosome"/>
</dbReference>
<feature type="transmembrane region" description="Helical" evidence="1">
    <location>
        <begin position="134"/>
        <end position="158"/>
    </location>
</feature>
<protein>
    <submittedName>
        <fullName evidence="2">EpsG family protein</fullName>
    </submittedName>
</protein>
<dbReference type="InterPro" id="IPR049458">
    <property type="entry name" value="EpsG-like"/>
</dbReference>
<evidence type="ECO:0000313" key="3">
    <source>
        <dbReference type="Proteomes" id="UP001248581"/>
    </source>
</evidence>
<name>A0ABY9TLF3_9GAMM</name>
<sequence length="396" mass="45548">MKKNNIIAILLYPVSPASGVIYSSVSLGPLHIINLLFVSLFAGFCAYNVIPYAGMDIVVYYIKYKEIEFLPIERLSEYYQVNLGVTYLLKLMQLAGLSKEFVPFLITFISYFTFLYSVKVLAPKKDVDKFNINSIYILFLAIFVISFIANAIGIRSGLSTSIFCLSIAYYLKGDKVKFSFLAIISVLVHVYIILPLCLIFFVKFLSIRTVRIMVLISPVLAVLGLGELIAVQTVPLVFPPEISDYILNVYVLSDRYGVNAELSYKTQIVLFFFVSLPFYMTWFFAATCKLDNVIIKLIGCLIIFVFTFWDLFILVDRYKYLIQMLMAIVLFFSILKNKENLNYIHYFFLFTCFISSCWGVFRYKVLIASSYDIVYKPFFFLFSNDVNINNLQVIAN</sequence>
<dbReference type="Pfam" id="PF14897">
    <property type="entry name" value="EpsG"/>
    <property type="match status" value="1"/>
</dbReference>
<keyword evidence="1" id="KW-0812">Transmembrane</keyword>
<feature type="transmembrane region" description="Helical" evidence="1">
    <location>
        <begin position="268"/>
        <end position="286"/>
    </location>
</feature>
<feature type="transmembrane region" description="Helical" evidence="1">
    <location>
        <begin position="320"/>
        <end position="336"/>
    </location>
</feature>
<proteinExistence type="predicted"/>
<feature type="transmembrane region" description="Helical" evidence="1">
    <location>
        <begin position="214"/>
        <end position="238"/>
    </location>
</feature>
<keyword evidence="3" id="KW-1185">Reference proteome</keyword>